<proteinExistence type="predicted"/>
<sequence length="1299" mass="141160">MENFLKSTKGYLNAFRSTGDNSKTTKQSNIFSPTFVGDVYEQSVDEVDLEEGRIHTTDNNIFSSPVYKFNPETSEALEVSEEHVPALTTLNATTLPDKPFEKSTATLHSASSFDSSPSDEETNEADREDDSSLANTELESESIPNPTLADFEPTVVESETTAAPESDREDRSEDSQTQLNVSGSSFGSPSLQRDIIQPASADLLAALSFLQSTEEKDPSPVEASENTEVVANLKEPSDNTPDDEVSFPDLVALISEIETSFDEAKDDASQGEESYNTAVNLPQSETDSLRGEPITQGVDSPFVPPQLPSEDIPDLCVNEEDPVPFEEQPTFCASNLSKSPLRELESLARQVLQGSHESSSHLSVENPFEAVQHSETSEVKESSELDTNEESESIAITEPDFKRQIDFEETVVPREVTQPDTSEHSQTGQEAVIEKASAESDYNESARSEDSTSLAEELAASTDADSIEDIKSELKVLSQTEVVAESQSHFQPDEVVAVEEVVAEEEGQSAVNEETFEPEKEQEPVVSEAREPEAAVTEDQDIAEGSEVDCIKQTQSEEPAQAQVVEPTVREAQEEVAQVDSIEQTKPEEAQSQAVEPGVTESSREEVSEVVAVDSIEPAKSEEPVVAESQAVEPAVVEAPREEVSEAAALDSVEQTQQEESVVAESQAVGPVVTEAPRAEVVSESQAAKPRITDAPRDEVSEVTAFDSIEQTQPEEPVVAESQAVEPAVTEVPRQEVSEVVPLDSIEPAKSEELVAAKSQVAEPAVAEAFREEVSKAVALDSIEQTQPEKPGVAESQTVETDAERKEVSTNNFVEQATSEEPVFEVAHVEQRAQVEGEVQEVGATTHLDNEQANSEEPFEEVAEEVTTEVSKEDQFLVQEEEITALVESVAKEQSQLDPLIQELKERIAVSEISASITVTKNRKEETMQVRDASFAEEKKDEEDMAQVLMEPGETNFTETGKTSLQMSAQEAGPVAPPKAEGRDDDRSESNDVVVSSLDASISGPHSTLIDDAIDRRSSKTEAKSPTPNSDRSSVRPAEAHVVKNQASPRTPCRTKSPPRERSKTPIQDRPLFEKKDSLPKKKLTEYIRKDLWNRKKPELVLEAINAVAEAAIQPESRSAIARAGGLLALIRAMEDHVNDVAIQIAACSALERLALDPENEIAIAEIGGVDAVLGAMMCHFKNAELHEAAWSTLWNLTCVNSAEEMTIDTAGGMQAIVSCMKQHINNPMVQKNACGALTNLCLHSEARLEALSDAGGFVAISSALQKHFKNPEVRKQASFALTSLLESHAGQYEADHGM</sequence>
<dbReference type="InParanoid" id="A0A1Z5KMU9"/>
<feature type="compositionally biased region" description="Polar residues" evidence="3">
    <location>
        <begin position="132"/>
        <end position="145"/>
    </location>
</feature>
<feature type="compositionally biased region" description="Acidic residues" evidence="3">
    <location>
        <begin position="857"/>
        <end position="866"/>
    </location>
</feature>
<protein>
    <recommendedName>
        <fullName evidence="4">LRRK2 ARM repeat domain-containing protein</fullName>
    </recommendedName>
</protein>
<feature type="compositionally biased region" description="Basic and acidic residues" evidence="3">
    <location>
        <begin position="980"/>
        <end position="990"/>
    </location>
</feature>
<feature type="compositionally biased region" description="Acidic residues" evidence="3">
    <location>
        <begin position="311"/>
        <end position="322"/>
    </location>
</feature>
<feature type="region of interest" description="Disordered" evidence="3">
    <location>
        <begin position="712"/>
        <end position="731"/>
    </location>
</feature>
<feature type="repeat" description="ARM" evidence="2">
    <location>
        <begin position="1125"/>
        <end position="1169"/>
    </location>
</feature>
<evidence type="ECO:0000256" key="1">
    <source>
        <dbReference type="ARBA" id="ARBA00022737"/>
    </source>
</evidence>
<feature type="region of interest" description="Disordered" evidence="3">
    <location>
        <begin position="503"/>
        <end position="606"/>
    </location>
</feature>
<feature type="compositionally biased region" description="Basic and acidic residues" evidence="3">
    <location>
        <begin position="923"/>
        <end position="939"/>
    </location>
</feature>
<evidence type="ECO:0000256" key="2">
    <source>
        <dbReference type="PROSITE-ProRule" id="PRU00259"/>
    </source>
</evidence>
<dbReference type="EMBL" id="BDSP01000259">
    <property type="protein sequence ID" value="GAX27619.1"/>
    <property type="molecule type" value="Genomic_DNA"/>
</dbReference>
<evidence type="ECO:0000313" key="5">
    <source>
        <dbReference type="EMBL" id="GAX27619.1"/>
    </source>
</evidence>
<feature type="compositionally biased region" description="Basic and acidic residues" evidence="3">
    <location>
        <begin position="432"/>
        <end position="450"/>
    </location>
</feature>
<evidence type="ECO:0000313" key="6">
    <source>
        <dbReference type="Proteomes" id="UP000198406"/>
    </source>
</evidence>
<feature type="region of interest" description="Disordered" evidence="3">
    <location>
        <begin position="620"/>
        <end position="642"/>
    </location>
</feature>
<dbReference type="InterPro" id="IPR056597">
    <property type="entry name" value="ARM_LRRK2"/>
</dbReference>
<name>A0A1Z5KMU9_FISSO</name>
<dbReference type="Gene3D" id="1.25.10.10">
    <property type="entry name" value="Leucine-rich Repeat Variant"/>
    <property type="match status" value="1"/>
</dbReference>
<gene>
    <name evidence="5" type="ORF">FisN_13Hh292</name>
</gene>
<feature type="region of interest" description="Disordered" evidence="3">
    <location>
        <begin position="90"/>
        <end position="194"/>
    </location>
</feature>
<feature type="region of interest" description="Disordered" evidence="3">
    <location>
        <begin position="847"/>
        <end position="866"/>
    </location>
</feature>
<feature type="repeat" description="ARM" evidence="2">
    <location>
        <begin position="1212"/>
        <end position="1256"/>
    </location>
</feature>
<feature type="compositionally biased region" description="Polar residues" evidence="3">
    <location>
        <begin position="418"/>
        <end position="429"/>
    </location>
</feature>
<dbReference type="PROSITE" id="PS50176">
    <property type="entry name" value="ARM_REPEAT"/>
    <property type="match status" value="2"/>
</dbReference>
<dbReference type="OrthoDB" id="49556at2759"/>
<feature type="compositionally biased region" description="Polar residues" evidence="3">
    <location>
        <begin position="175"/>
        <end position="191"/>
    </location>
</feature>
<organism evidence="5 6">
    <name type="scientific">Fistulifera solaris</name>
    <name type="common">Oleaginous diatom</name>
    <dbReference type="NCBI Taxonomy" id="1519565"/>
    <lineage>
        <taxon>Eukaryota</taxon>
        <taxon>Sar</taxon>
        <taxon>Stramenopiles</taxon>
        <taxon>Ochrophyta</taxon>
        <taxon>Bacillariophyta</taxon>
        <taxon>Bacillariophyceae</taxon>
        <taxon>Bacillariophycidae</taxon>
        <taxon>Naviculales</taxon>
        <taxon>Naviculaceae</taxon>
        <taxon>Fistulifera</taxon>
    </lineage>
</organism>
<evidence type="ECO:0000259" key="4">
    <source>
        <dbReference type="Pfam" id="PF23744"/>
    </source>
</evidence>
<feature type="region of interest" description="Disordered" evidence="3">
    <location>
        <begin position="261"/>
        <end position="322"/>
    </location>
</feature>
<dbReference type="SUPFAM" id="SSF48371">
    <property type="entry name" value="ARM repeat"/>
    <property type="match status" value="1"/>
</dbReference>
<feature type="compositionally biased region" description="Basic and acidic residues" evidence="3">
    <location>
        <begin position="1013"/>
        <end position="1023"/>
    </location>
</feature>
<feature type="compositionally biased region" description="Polar residues" evidence="3">
    <location>
        <begin position="991"/>
        <end position="1006"/>
    </location>
</feature>
<keyword evidence="6" id="KW-1185">Reference proteome</keyword>
<feature type="region of interest" description="Disordered" evidence="3">
    <location>
        <begin position="348"/>
        <end position="463"/>
    </location>
</feature>
<feature type="compositionally biased region" description="Basic and acidic residues" evidence="3">
    <location>
        <begin position="517"/>
        <end position="533"/>
    </location>
</feature>
<feature type="compositionally biased region" description="Acidic residues" evidence="3">
    <location>
        <begin position="536"/>
        <end position="547"/>
    </location>
</feature>
<dbReference type="Proteomes" id="UP000198406">
    <property type="component" value="Unassembled WGS sequence"/>
</dbReference>
<feature type="compositionally biased region" description="Polar residues" evidence="3">
    <location>
        <begin position="955"/>
        <end position="969"/>
    </location>
</feature>
<dbReference type="PANTHER" id="PTHR22895">
    <property type="entry name" value="ARMADILLO REPEAT-CONTAINING PROTEIN 6"/>
    <property type="match status" value="1"/>
</dbReference>
<dbReference type="InterPro" id="IPR016024">
    <property type="entry name" value="ARM-type_fold"/>
</dbReference>
<feature type="compositionally biased region" description="Low complexity" evidence="3">
    <location>
        <begin position="624"/>
        <end position="638"/>
    </location>
</feature>
<feature type="compositionally biased region" description="Polar residues" evidence="3">
    <location>
        <begin position="271"/>
        <end position="286"/>
    </location>
</feature>
<feature type="region of interest" description="Disordered" evidence="3">
    <location>
        <begin position="212"/>
        <end position="245"/>
    </location>
</feature>
<feature type="compositionally biased region" description="Basic and acidic residues" evidence="3">
    <location>
        <begin position="165"/>
        <end position="174"/>
    </location>
</feature>
<feature type="domain" description="LRRK2 ARM repeat" evidence="4">
    <location>
        <begin position="1131"/>
        <end position="1286"/>
    </location>
</feature>
<evidence type="ECO:0000256" key="3">
    <source>
        <dbReference type="SAM" id="MobiDB-lite"/>
    </source>
</evidence>
<feature type="compositionally biased region" description="Polar residues" evidence="3">
    <location>
        <begin position="809"/>
        <end position="819"/>
    </location>
</feature>
<feature type="region of interest" description="Disordered" evidence="3">
    <location>
        <begin position="782"/>
        <end position="822"/>
    </location>
</feature>
<feature type="region of interest" description="Disordered" evidence="3">
    <location>
        <begin position="923"/>
        <end position="1076"/>
    </location>
</feature>
<dbReference type="Pfam" id="PF23744">
    <property type="entry name" value="ARM_LRRK2"/>
    <property type="match status" value="1"/>
</dbReference>
<dbReference type="InterPro" id="IPR000225">
    <property type="entry name" value="Armadillo"/>
</dbReference>
<feature type="compositionally biased region" description="Polar residues" evidence="3">
    <location>
        <begin position="352"/>
        <end position="363"/>
    </location>
</feature>
<dbReference type="SMART" id="SM00185">
    <property type="entry name" value="ARM"/>
    <property type="match status" value="4"/>
</dbReference>
<accession>A0A1Z5KMU9</accession>
<feature type="compositionally biased region" description="Acidic residues" evidence="3">
    <location>
        <begin position="117"/>
        <end position="131"/>
    </location>
</feature>
<dbReference type="PANTHER" id="PTHR22895:SF0">
    <property type="entry name" value="ARMADILLO REPEAT-CONTAINING PROTEIN 6"/>
    <property type="match status" value="1"/>
</dbReference>
<comment type="caution">
    <text evidence="5">The sequence shown here is derived from an EMBL/GenBank/DDBJ whole genome shotgun (WGS) entry which is preliminary data.</text>
</comment>
<dbReference type="InterPro" id="IPR011989">
    <property type="entry name" value="ARM-like"/>
</dbReference>
<keyword evidence="1" id="KW-0677">Repeat</keyword>
<reference evidence="5 6" key="1">
    <citation type="journal article" date="2015" name="Plant Cell">
        <title>Oil accumulation by the oleaginous diatom Fistulifera solaris as revealed by the genome and transcriptome.</title>
        <authorList>
            <person name="Tanaka T."/>
            <person name="Maeda Y."/>
            <person name="Veluchamy A."/>
            <person name="Tanaka M."/>
            <person name="Abida H."/>
            <person name="Marechal E."/>
            <person name="Bowler C."/>
            <person name="Muto M."/>
            <person name="Sunaga Y."/>
            <person name="Tanaka M."/>
            <person name="Yoshino T."/>
            <person name="Taniguchi T."/>
            <person name="Fukuda Y."/>
            <person name="Nemoto M."/>
            <person name="Matsumoto M."/>
            <person name="Wong P.S."/>
            <person name="Aburatani S."/>
            <person name="Fujibuchi W."/>
        </authorList>
    </citation>
    <scope>NUCLEOTIDE SEQUENCE [LARGE SCALE GENOMIC DNA]</scope>
    <source>
        <strain evidence="5 6">JPCC DA0580</strain>
    </source>
</reference>
<feature type="region of interest" description="Disordered" evidence="3">
    <location>
        <begin position="680"/>
        <end position="699"/>
    </location>
</feature>